<name>A0A2B8BNI3_9PROT</name>
<dbReference type="Proteomes" id="UP000225379">
    <property type="component" value="Unassembled WGS sequence"/>
</dbReference>
<protein>
    <submittedName>
        <fullName evidence="1">Uncharacterized protein</fullName>
    </submittedName>
</protein>
<comment type="caution">
    <text evidence="1">The sequence shown here is derived from an EMBL/GenBank/DDBJ whole genome shotgun (WGS) entry which is preliminary data.</text>
</comment>
<evidence type="ECO:0000313" key="1">
    <source>
        <dbReference type="EMBL" id="PGH59481.1"/>
    </source>
</evidence>
<organism evidence="1 2">
    <name type="scientific">Azospirillum palustre</name>
    <dbReference type="NCBI Taxonomy" id="2044885"/>
    <lineage>
        <taxon>Bacteria</taxon>
        <taxon>Pseudomonadati</taxon>
        <taxon>Pseudomonadota</taxon>
        <taxon>Alphaproteobacteria</taxon>
        <taxon>Rhodospirillales</taxon>
        <taxon>Azospirillaceae</taxon>
        <taxon>Azospirillum</taxon>
    </lineage>
</organism>
<evidence type="ECO:0000313" key="2">
    <source>
        <dbReference type="Proteomes" id="UP000225379"/>
    </source>
</evidence>
<reference evidence="2" key="1">
    <citation type="submission" date="2017-10" db="EMBL/GenBank/DDBJ databases">
        <authorList>
            <person name="Kravchenko I.K."/>
            <person name="Grouzdev D.S."/>
        </authorList>
    </citation>
    <scope>NUCLEOTIDE SEQUENCE [LARGE SCALE GENOMIC DNA]</scope>
    <source>
        <strain evidence="2">B2</strain>
    </source>
</reference>
<accession>A0A2B8BNI3</accession>
<keyword evidence="2" id="KW-1185">Reference proteome</keyword>
<feature type="non-terminal residue" evidence="1">
    <location>
        <position position="86"/>
    </location>
</feature>
<proteinExistence type="predicted"/>
<sequence>MQDERENAHGRAQRRYAQRLKDVGVVQVAAWVPEEHRAAFLRLAALLRDVPGLPFPKHVLTEGGAAAINVFECGPDDLAYLGVVPP</sequence>
<dbReference type="AlphaFoldDB" id="A0A2B8BNI3"/>
<dbReference type="EMBL" id="PDKW01000029">
    <property type="protein sequence ID" value="PGH59481.1"/>
    <property type="molecule type" value="Genomic_DNA"/>
</dbReference>
<dbReference type="RefSeq" id="WP_143272916.1">
    <property type="nucleotide sequence ID" value="NZ_PDKW01000029.1"/>
</dbReference>
<gene>
    <name evidence="1" type="ORF">CRT60_00190</name>
</gene>